<evidence type="ECO:0000259" key="16">
    <source>
        <dbReference type="SMART" id="SM00316"/>
    </source>
</evidence>
<gene>
    <name evidence="17" type="ORF">RD110_12910</name>
</gene>
<comment type="cofactor">
    <cofactor evidence="1">
        <name>Mg(2+)</name>
        <dbReference type="ChEBI" id="CHEBI:18420"/>
    </cofactor>
</comment>
<dbReference type="GO" id="GO:0004519">
    <property type="term" value="F:endonuclease activity"/>
    <property type="evidence" value="ECO:0007669"/>
    <property type="project" value="UniProtKB-KW"/>
</dbReference>
<dbReference type="SUPFAM" id="SSF50249">
    <property type="entry name" value="Nucleic acid-binding proteins"/>
    <property type="match status" value="1"/>
</dbReference>
<dbReference type="GO" id="GO:0046872">
    <property type="term" value="F:metal ion binding"/>
    <property type="evidence" value="ECO:0007669"/>
    <property type="project" value="UniProtKB-KW"/>
</dbReference>
<evidence type="ECO:0000256" key="15">
    <source>
        <dbReference type="ARBA" id="ARBA00022884"/>
    </source>
</evidence>
<dbReference type="InterPro" id="IPR004659">
    <property type="entry name" value="RNase_E/G"/>
</dbReference>
<dbReference type="EMBL" id="CP019236">
    <property type="protein sequence ID" value="APW37982.1"/>
    <property type="molecule type" value="Genomic_DNA"/>
</dbReference>
<dbReference type="PANTHER" id="PTHR30001">
    <property type="entry name" value="RIBONUCLEASE"/>
    <property type="match status" value="1"/>
</dbReference>
<dbReference type="STRING" id="1842727.RD110_12910"/>
<dbReference type="AlphaFoldDB" id="A0A1P8JW51"/>
<dbReference type="GO" id="GO:0004540">
    <property type="term" value="F:RNA nuclease activity"/>
    <property type="evidence" value="ECO:0007669"/>
    <property type="project" value="InterPro"/>
</dbReference>
<sequence>MQQDILINWSPQETRVAVVEHGSVQELHIERTLERGLVGNVYLGKVVRVLPGMQSTFIDIGLERAAFLHVADLMAPFAGHKHAEVDASGAARPAAPQVPIEKQVFEGQSLMVQVIKDPIGTKGARLSTQISIAGRLLVFLPQDDHIGVSQKIPPSQRDDLRRRLQALVGEASTGGGGGFILRTNGEDATDTELAEDIAYLRKTWARIKSAATRLPATSLLHQDLDLLRRVLRDLVGEQTQTIRLDSREQFEALQVFGREFMPAAVGKLQHYKGERPIFDLFAIDEEVAKALGKRVELKSGGYLIVDQTEALTTVDVNTGGFVGARNFDDTIFKTNLEATQAIARQLRLRNLGGIVIVDFIDMVREDHREMVLAEFRKQLARDRVKTTAGGFSALGLVEMTRKRTRESLAHMLCEPCPVCAGKGTVKTARSVTYDILREILREARQFNPREFRVVASPKVIELFLDEESQHLAGLSDFIGKPISLQSEAAMAQEQYDIVLL</sequence>
<keyword evidence="12" id="KW-0255">Endonuclease</keyword>
<evidence type="ECO:0000256" key="14">
    <source>
        <dbReference type="ARBA" id="ARBA00022842"/>
    </source>
</evidence>
<dbReference type="InterPro" id="IPR003029">
    <property type="entry name" value="S1_domain"/>
</dbReference>
<dbReference type="Proteomes" id="UP000186609">
    <property type="component" value="Chromosome"/>
</dbReference>
<comment type="subcellular location">
    <subcellularLocation>
        <location evidence="2">Cytoplasm</location>
    </subcellularLocation>
</comment>
<keyword evidence="6" id="KW-0698">rRNA processing</keyword>
<dbReference type="GO" id="GO:0016787">
    <property type="term" value="F:hydrolase activity"/>
    <property type="evidence" value="ECO:0007669"/>
    <property type="project" value="UniProtKB-KW"/>
</dbReference>
<accession>A0A1P8JW51</accession>
<keyword evidence="8" id="KW-0819">tRNA processing</keyword>
<protein>
    <recommendedName>
        <fullName evidence="4">Ribonuclease G</fullName>
    </recommendedName>
</protein>
<comment type="similarity">
    <text evidence="3">Belongs to the RNase E/G family. RNase G subfamily.</text>
</comment>
<keyword evidence="10" id="KW-0479">Metal-binding</keyword>
<keyword evidence="7" id="KW-0820">tRNA-binding</keyword>
<evidence type="ECO:0000256" key="7">
    <source>
        <dbReference type="ARBA" id="ARBA00022555"/>
    </source>
</evidence>
<dbReference type="GO" id="GO:0005737">
    <property type="term" value="C:cytoplasm"/>
    <property type="evidence" value="ECO:0007669"/>
    <property type="project" value="UniProtKB-SubCell"/>
</dbReference>
<dbReference type="CDD" id="cd04453">
    <property type="entry name" value="S1_RNase_E"/>
    <property type="match status" value="1"/>
</dbReference>
<dbReference type="OrthoDB" id="9804278at2"/>
<evidence type="ECO:0000256" key="4">
    <source>
        <dbReference type="ARBA" id="ARBA00017719"/>
    </source>
</evidence>
<keyword evidence="5" id="KW-0963">Cytoplasm</keyword>
<dbReference type="InterPro" id="IPR019307">
    <property type="entry name" value="RNA-bd_AU-1/RNase_E/G"/>
</dbReference>
<evidence type="ECO:0000256" key="6">
    <source>
        <dbReference type="ARBA" id="ARBA00022552"/>
    </source>
</evidence>
<dbReference type="NCBIfam" id="TIGR00757">
    <property type="entry name" value="RNaseEG"/>
    <property type="match status" value="1"/>
</dbReference>
<dbReference type="Pfam" id="PF10150">
    <property type="entry name" value="RNase_E_G"/>
    <property type="match status" value="1"/>
</dbReference>
<proteinExistence type="inferred from homology"/>
<dbReference type="KEGG" id="rhy:RD110_12910"/>
<keyword evidence="9" id="KW-0540">Nuclease</keyword>
<dbReference type="PANTHER" id="PTHR30001:SF0">
    <property type="entry name" value="RIBONUCLEASE G"/>
    <property type="match status" value="1"/>
</dbReference>
<dbReference type="InterPro" id="IPR012340">
    <property type="entry name" value="NA-bd_OB-fold"/>
</dbReference>
<dbReference type="Pfam" id="PF20833">
    <property type="entry name" value="RNase_E_G_Thio"/>
    <property type="match status" value="1"/>
</dbReference>
<evidence type="ECO:0000256" key="2">
    <source>
        <dbReference type="ARBA" id="ARBA00004496"/>
    </source>
</evidence>
<evidence type="ECO:0000256" key="11">
    <source>
        <dbReference type="ARBA" id="ARBA00022730"/>
    </source>
</evidence>
<keyword evidence="18" id="KW-1185">Reference proteome</keyword>
<dbReference type="NCBIfam" id="NF008689">
    <property type="entry name" value="PRK11712.1"/>
    <property type="match status" value="1"/>
</dbReference>
<keyword evidence="13" id="KW-0378">Hydrolase</keyword>
<dbReference type="GO" id="GO:0019843">
    <property type="term" value="F:rRNA binding"/>
    <property type="evidence" value="ECO:0007669"/>
    <property type="project" value="UniProtKB-KW"/>
</dbReference>
<dbReference type="RefSeq" id="WP_076199861.1">
    <property type="nucleotide sequence ID" value="NZ_CP019236.1"/>
</dbReference>
<evidence type="ECO:0000256" key="1">
    <source>
        <dbReference type="ARBA" id="ARBA00001946"/>
    </source>
</evidence>
<organism evidence="17 18">
    <name type="scientific">Rhodoferax koreensis</name>
    <dbReference type="NCBI Taxonomy" id="1842727"/>
    <lineage>
        <taxon>Bacteria</taxon>
        <taxon>Pseudomonadati</taxon>
        <taxon>Pseudomonadota</taxon>
        <taxon>Betaproteobacteria</taxon>
        <taxon>Burkholderiales</taxon>
        <taxon>Comamonadaceae</taxon>
        <taxon>Rhodoferax</taxon>
    </lineage>
</organism>
<dbReference type="SMART" id="SM00316">
    <property type="entry name" value="S1"/>
    <property type="match status" value="1"/>
</dbReference>
<dbReference type="Gene3D" id="2.40.50.140">
    <property type="entry name" value="Nucleic acid-binding proteins"/>
    <property type="match status" value="1"/>
</dbReference>
<reference evidence="17 18" key="1">
    <citation type="submission" date="2017-01" db="EMBL/GenBank/DDBJ databases">
        <authorList>
            <person name="Mah S.A."/>
            <person name="Swanson W.J."/>
            <person name="Moy G.W."/>
            <person name="Vacquier V.D."/>
        </authorList>
    </citation>
    <scope>NUCLEOTIDE SEQUENCE [LARGE SCALE GENOMIC DNA]</scope>
    <source>
        <strain evidence="17 18">DCY110</strain>
    </source>
</reference>
<dbReference type="InterPro" id="IPR048583">
    <property type="entry name" value="RNase_E_G_thioredoxin-like"/>
</dbReference>
<evidence type="ECO:0000256" key="9">
    <source>
        <dbReference type="ARBA" id="ARBA00022722"/>
    </source>
</evidence>
<evidence type="ECO:0000256" key="12">
    <source>
        <dbReference type="ARBA" id="ARBA00022759"/>
    </source>
</evidence>
<keyword evidence="14" id="KW-0460">Magnesium</keyword>
<evidence type="ECO:0000313" key="17">
    <source>
        <dbReference type="EMBL" id="APW37982.1"/>
    </source>
</evidence>
<dbReference type="GO" id="GO:0008033">
    <property type="term" value="P:tRNA processing"/>
    <property type="evidence" value="ECO:0007669"/>
    <property type="project" value="UniProtKB-KW"/>
</dbReference>
<dbReference type="Gene3D" id="3.40.1260.20">
    <property type="entry name" value="Ribonuclease E, catalytic domain"/>
    <property type="match status" value="1"/>
</dbReference>
<evidence type="ECO:0000256" key="3">
    <source>
        <dbReference type="ARBA" id="ARBA00005663"/>
    </source>
</evidence>
<dbReference type="GO" id="GO:0000049">
    <property type="term" value="F:tRNA binding"/>
    <property type="evidence" value="ECO:0007669"/>
    <property type="project" value="UniProtKB-KW"/>
</dbReference>
<feature type="domain" description="S1 motif" evidence="16">
    <location>
        <begin position="37"/>
        <end position="129"/>
    </location>
</feature>
<evidence type="ECO:0000256" key="13">
    <source>
        <dbReference type="ARBA" id="ARBA00022801"/>
    </source>
</evidence>
<dbReference type="GO" id="GO:0006364">
    <property type="term" value="P:rRNA processing"/>
    <property type="evidence" value="ECO:0007669"/>
    <property type="project" value="UniProtKB-KW"/>
</dbReference>
<evidence type="ECO:0000256" key="10">
    <source>
        <dbReference type="ARBA" id="ARBA00022723"/>
    </source>
</evidence>
<evidence type="ECO:0000256" key="5">
    <source>
        <dbReference type="ARBA" id="ARBA00022490"/>
    </source>
</evidence>
<name>A0A1P8JW51_9BURK</name>
<evidence type="ECO:0000256" key="8">
    <source>
        <dbReference type="ARBA" id="ARBA00022694"/>
    </source>
</evidence>
<keyword evidence="11" id="KW-0699">rRNA-binding</keyword>
<evidence type="ECO:0000313" key="18">
    <source>
        <dbReference type="Proteomes" id="UP000186609"/>
    </source>
</evidence>
<keyword evidence="15" id="KW-0694">RNA-binding</keyword>